<dbReference type="PANTHER" id="PTHR11455">
    <property type="entry name" value="CRYPTOCHROME"/>
    <property type="match status" value="1"/>
</dbReference>
<evidence type="ECO:0000313" key="7">
    <source>
        <dbReference type="EMBL" id="PTX46611.1"/>
    </source>
</evidence>
<dbReference type="PANTHER" id="PTHR11455:SF9">
    <property type="entry name" value="CRYPTOCHROME CIRCADIAN CLOCK 5 ISOFORM X1"/>
    <property type="match status" value="1"/>
</dbReference>
<dbReference type="GO" id="GO:0009416">
    <property type="term" value="P:response to light stimulus"/>
    <property type="evidence" value="ECO:0007669"/>
    <property type="project" value="TreeGrafter"/>
</dbReference>
<dbReference type="EMBL" id="QBKP01000016">
    <property type="protein sequence ID" value="PTX46611.1"/>
    <property type="molecule type" value="Genomic_DNA"/>
</dbReference>
<feature type="region of interest" description="Disordered" evidence="5">
    <location>
        <begin position="410"/>
        <end position="429"/>
    </location>
</feature>
<dbReference type="OrthoDB" id="9772484at2"/>
<protein>
    <submittedName>
        <fullName evidence="7">Deoxyribodipyrimidine photo-lyase type I</fullName>
    </submittedName>
</protein>
<keyword evidence="3 4" id="KW-0274">FAD</keyword>
<dbReference type="SUPFAM" id="SSF52425">
    <property type="entry name" value="Cryptochrome/photolyase, N-terminal domain"/>
    <property type="match status" value="1"/>
</dbReference>
<organism evidence="7 8">
    <name type="scientific">Gemmobacter caeni</name>
    <dbReference type="NCBI Taxonomy" id="589035"/>
    <lineage>
        <taxon>Bacteria</taxon>
        <taxon>Pseudomonadati</taxon>
        <taxon>Pseudomonadota</taxon>
        <taxon>Alphaproteobacteria</taxon>
        <taxon>Rhodobacterales</taxon>
        <taxon>Paracoccaceae</taxon>
        <taxon>Gemmobacter</taxon>
    </lineage>
</organism>
<dbReference type="GO" id="GO:0003677">
    <property type="term" value="F:DNA binding"/>
    <property type="evidence" value="ECO:0007669"/>
    <property type="project" value="TreeGrafter"/>
</dbReference>
<dbReference type="Gene3D" id="3.40.50.620">
    <property type="entry name" value="HUPs"/>
    <property type="match status" value="1"/>
</dbReference>
<dbReference type="PROSITE" id="PS51645">
    <property type="entry name" value="PHR_CRY_ALPHA_BETA"/>
    <property type="match status" value="1"/>
</dbReference>
<evidence type="ECO:0000259" key="6">
    <source>
        <dbReference type="PROSITE" id="PS51645"/>
    </source>
</evidence>
<dbReference type="Pfam" id="PF03441">
    <property type="entry name" value="FAD_binding_7"/>
    <property type="match status" value="1"/>
</dbReference>
<dbReference type="InterPro" id="IPR002081">
    <property type="entry name" value="Cryptochrome/DNA_photolyase_1"/>
</dbReference>
<evidence type="ECO:0000256" key="3">
    <source>
        <dbReference type="ARBA" id="ARBA00022827"/>
    </source>
</evidence>
<dbReference type="GO" id="GO:0003904">
    <property type="term" value="F:deoxyribodipyrimidine photo-lyase activity"/>
    <property type="evidence" value="ECO:0007669"/>
    <property type="project" value="TreeGrafter"/>
</dbReference>
<dbReference type="GO" id="GO:0071949">
    <property type="term" value="F:FAD binding"/>
    <property type="evidence" value="ECO:0007669"/>
    <property type="project" value="TreeGrafter"/>
</dbReference>
<dbReference type="InterPro" id="IPR006050">
    <property type="entry name" value="DNA_photolyase_N"/>
</dbReference>
<dbReference type="AlphaFoldDB" id="A0A2T6AS24"/>
<evidence type="ECO:0000313" key="8">
    <source>
        <dbReference type="Proteomes" id="UP000244224"/>
    </source>
</evidence>
<keyword evidence="2 4" id="KW-0285">Flavoprotein</keyword>
<dbReference type="InterPro" id="IPR036155">
    <property type="entry name" value="Crypto/Photolyase_N_sf"/>
</dbReference>
<keyword evidence="8" id="KW-1185">Reference proteome</keyword>
<dbReference type="Pfam" id="PF00875">
    <property type="entry name" value="DNA_photolyase"/>
    <property type="match status" value="1"/>
</dbReference>
<evidence type="ECO:0000256" key="2">
    <source>
        <dbReference type="ARBA" id="ARBA00022630"/>
    </source>
</evidence>
<evidence type="ECO:0000256" key="4">
    <source>
        <dbReference type="PIRSR" id="PIRSR602081-1"/>
    </source>
</evidence>
<comment type="cofactor">
    <cofactor evidence="4">
        <name>FAD</name>
        <dbReference type="ChEBI" id="CHEBI:57692"/>
    </cofactor>
    <text evidence="4">Binds 1 FAD per subunit.</text>
</comment>
<dbReference type="InterPro" id="IPR014729">
    <property type="entry name" value="Rossmann-like_a/b/a_fold"/>
</dbReference>
<evidence type="ECO:0000256" key="1">
    <source>
        <dbReference type="ARBA" id="ARBA00001932"/>
    </source>
</evidence>
<dbReference type="SUPFAM" id="SSF48173">
    <property type="entry name" value="Cryptochrome/photolyase FAD-binding domain"/>
    <property type="match status" value="1"/>
</dbReference>
<comment type="cofactor">
    <cofactor evidence="1">
        <name>(6R)-5,10-methylene-5,6,7,8-tetrahydrofolate</name>
        <dbReference type="ChEBI" id="CHEBI:15636"/>
    </cofactor>
</comment>
<proteinExistence type="predicted"/>
<dbReference type="Proteomes" id="UP000244224">
    <property type="component" value="Unassembled WGS sequence"/>
</dbReference>
<feature type="domain" description="Photolyase/cryptochrome alpha/beta" evidence="6">
    <location>
        <begin position="1"/>
        <end position="125"/>
    </location>
</feature>
<feature type="binding site" evidence="4">
    <location>
        <begin position="195"/>
        <end position="199"/>
    </location>
    <ligand>
        <name>FAD</name>
        <dbReference type="ChEBI" id="CHEBI:57692"/>
    </ligand>
</feature>
<gene>
    <name evidence="7" type="ORF">C8N34_11688</name>
</gene>
<accession>A0A2T6AS24</accession>
<dbReference type="Gene3D" id="1.25.40.80">
    <property type="match status" value="1"/>
</dbReference>
<dbReference type="RefSeq" id="WP_108130237.1">
    <property type="nucleotide sequence ID" value="NZ_QBKP01000016.1"/>
</dbReference>
<dbReference type="InterPro" id="IPR036134">
    <property type="entry name" value="Crypto/Photolyase_FAD-like_sf"/>
</dbReference>
<sequence>MNVLVWLNQDLRAEDHPALAFAAARGPVLPLYVVDPDHWASPDRSARHWAFCSESLKDLAAALAALELPLAIRVGDPVPVMERLVRAHRITEIVTQQAGSAAESRVAEWARASGLRWTALPADTPAAPLTARGIDGVSTGALPLARALRLADDPCPHRQPGGRSAALAVLESFLTSRAAPGLPAQVTPAGAERASPRLSAHLAFGTLSASEVITAIDARLTDRPLPQMASGLRATQSRLLARATAMRSAEAFPRRSAESDAARLAAWGAGETGLPYLDACLRYLNATGWLPHAARSMVLGCALHHLSLDSRSAGEALARRLTDYTPSIHWAQVRRHAGLAEVPPRICNPVRLGQTLDPDGSFTRRWLPELAPVPDALLQEPWKWSGAPGLLGRRYPEPVVDPVSAARDARNRLTASRRACGTPPPRRLRPTLSALIEGSRSPQGGQLCFDL</sequence>
<dbReference type="InterPro" id="IPR005101">
    <property type="entry name" value="Cryptochr/Photolyase_FAD-bd"/>
</dbReference>
<evidence type="ECO:0000256" key="5">
    <source>
        <dbReference type="SAM" id="MobiDB-lite"/>
    </source>
</evidence>
<reference evidence="7 8" key="1">
    <citation type="submission" date="2018-04" db="EMBL/GenBank/DDBJ databases">
        <title>Genomic Encyclopedia of Archaeal and Bacterial Type Strains, Phase II (KMG-II): from individual species to whole genera.</title>
        <authorList>
            <person name="Goeker M."/>
        </authorList>
    </citation>
    <scope>NUCLEOTIDE SEQUENCE [LARGE SCALE GENOMIC DNA]</scope>
    <source>
        <strain evidence="7 8">DSM 21823</strain>
    </source>
</reference>
<keyword evidence="7" id="KW-0456">Lyase</keyword>
<dbReference type="Gene3D" id="1.10.579.10">
    <property type="entry name" value="DNA Cyclobutane Dipyrimidine Photolyase, subunit A, domain 3"/>
    <property type="match status" value="1"/>
</dbReference>
<name>A0A2T6AS24_9RHOB</name>
<comment type="caution">
    <text evidence="7">The sequence shown here is derived from an EMBL/GenBank/DDBJ whole genome shotgun (WGS) entry which is preliminary data.</text>
</comment>